<evidence type="ECO:0000313" key="4">
    <source>
        <dbReference type="EMBL" id="RBP39787.1"/>
    </source>
</evidence>
<feature type="region of interest" description="Disordered" evidence="1">
    <location>
        <begin position="47"/>
        <end position="74"/>
    </location>
</feature>
<sequence length="192" mass="21967">MKITSSNLSRVLTTATMVGVACLALPATSKADPFDFLKKKQKKIEEKFDRDRHDDHDHNHDHHHHGNRDRDDRYRRYVASPRSTFVITFGTGYAGQGYYYGPPNAPYYYQTPGVSYYRNRESVPRQYYPREWQMDSTDAKVQRALARRGYYNGPIDGSLGPGSRNAIARYQRDRGLPVTGTVTSSLLRSLGI</sequence>
<reference evidence="4 5" key="1">
    <citation type="submission" date="2018-06" db="EMBL/GenBank/DDBJ databases">
        <title>Genomic Encyclopedia of Type Strains, Phase IV (KMG-IV): sequencing the most valuable type-strain genomes for metagenomic binning, comparative biology and taxonomic classification.</title>
        <authorList>
            <person name="Goeker M."/>
        </authorList>
    </citation>
    <scope>NUCLEOTIDE SEQUENCE [LARGE SCALE GENOMIC DNA]</scope>
    <source>
        <strain evidence="4 5">DSM 25532</strain>
    </source>
</reference>
<dbReference type="Proteomes" id="UP000253426">
    <property type="component" value="Unassembled WGS sequence"/>
</dbReference>
<comment type="caution">
    <text evidence="4">The sequence shown here is derived from an EMBL/GenBank/DDBJ whole genome shotgun (WGS) entry which is preliminary data.</text>
</comment>
<proteinExistence type="predicted"/>
<dbReference type="AlphaFoldDB" id="A0A366HBY2"/>
<dbReference type="PROSITE" id="PS51257">
    <property type="entry name" value="PROKAR_LIPOPROTEIN"/>
    <property type="match status" value="1"/>
</dbReference>
<keyword evidence="5" id="KW-1185">Reference proteome</keyword>
<evidence type="ECO:0000256" key="1">
    <source>
        <dbReference type="SAM" id="MobiDB-lite"/>
    </source>
</evidence>
<name>A0A366HBY2_9BACT</name>
<dbReference type="InterPro" id="IPR036365">
    <property type="entry name" value="PGBD-like_sf"/>
</dbReference>
<gene>
    <name evidence="4" type="ORF">DES53_109215</name>
</gene>
<dbReference type="EMBL" id="QNRR01000009">
    <property type="protein sequence ID" value="RBP39787.1"/>
    <property type="molecule type" value="Genomic_DNA"/>
</dbReference>
<keyword evidence="2" id="KW-0732">Signal</keyword>
<dbReference type="Pfam" id="PF01471">
    <property type="entry name" value="PG_binding_1"/>
    <property type="match status" value="1"/>
</dbReference>
<feature type="domain" description="Peptidoglycan binding-like" evidence="3">
    <location>
        <begin position="140"/>
        <end position="190"/>
    </location>
</feature>
<dbReference type="SUPFAM" id="SSF47090">
    <property type="entry name" value="PGBD-like"/>
    <property type="match status" value="1"/>
</dbReference>
<dbReference type="RefSeq" id="WP_113960672.1">
    <property type="nucleotide sequence ID" value="NZ_QNRR01000009.1"/>
</dbReference>
<feature type="compositionally biased region" description="Basic and acidic residues" evidence="1">
    <location>
        <begin position="47"/>
        <end position="60"/>
    </location>
</feature>
<protein>
    <submittedName>
        <fullName evidence="4">Putative peptidoglycan binding protein</fullName>
    </submittedName>
</protein>
<evidence type="ECO:0000259" key="3">
    <source>
        <dbReference type="Pfam" id="PF01471"/>
    </source>
</evidence>
<organism evidence="4 5">
    <name type="scientific">Roseimicrobium gellanilyticum</name>
    <dbReference type="NCBI Taxonomy" id="748857"/>
    <lineage>
        <taxon>Bacteria</taxon>
        <taxon>Pseudomonadati</taxon>
        <taxon>Verrucomicrobiota</taxon>
        <taxon>Verrucomicrobiia</taxon>
        <taxon>Verrucomicrobiales</taxon>
        <taxon>Verrucomicrobiaceae</taxon>
        <taxon>Roseimicrobium</taxon>
    </lineage>
</organism>
<dbReference type="Gene3D" id="1.10.101.10">
    <property type="entry name" value="PGBD-like superfamily/PGBD"/>
    <property type="match status" value="1"/>
</dbReference>
<dbReference type="OrthoDB" id="195078at2"/>
<evidence type="ECO:0000256" key="2">
    <source>
        <dbReference type="SAM" id="SignalP"/>
    </source>
</evidence>
<feature type="chain" id="PRO_5016743855" evidence="2">
    <location>
        <begin position="32"/>
        <end position="192"/>
    </location>
</feature>
<dbReference type="InterPro" id="IPR036366">
    <property type="entry name" value="PGBDSf"/>
</dbReference>
<dbReference type="InterPro" id="IPR002477">
    <property type="entry name" value="Peptidoglycan-bd-like"/>
</dbReference>
<feature type="signal peptide" evidence="2">
    <location>
        <begin position="1"/>
        <end position="31"/>
    </location>
</feature>
<evidence type="ECO:0000313" key="5">
    <source>
        <dbReference type="Proteomes" id="UP000253426"/>
    </source>
</evidence>
<accession>A0A366HBY2</accession>